<feature type="transmembrane region" description="Helical" evidence="6">
    <location>
        <begin position="202"/>
        <end position="225"/>
    </location>
</feature>
<evidence type="ECO:0008006" key="10">
    <source>
        <dbReference type="Google" id="ProtNLM"/>
    </source>
</evidence>
<dbReference type="InterPro" id="IPR006214">
    <property type="entry name" value="Bax_inhibitor_1-related"/>
</dbReference>
<reference evidence="7" key="1">
    <citation type="submission" date="2017-05" db="EMBL/GenBank/DDBJ databases">
        <title>The Genome Sequence of Enterococcus sp. 9E7_DIV0242.</title>
        <authorList>
            <consortium name="The Broad Institute Genomics Platform"/>
            <consortium name="The Broad Institute Genomic Center for Infectious Diseases"/>
            <person name="Earl A."/>
            <person name="Manson A."/>
            <person name="Schwartman J."/>
            <person name="Gilmore M."/>
            <person name="Abouelleil A."/>
            <person name="Cao P."/>
            <person name="Chapman S."/>
            <person name="Cusick C."/>
            <person name="Shea T."/>
            <person name="Young S."/>
            <person name="Neafsey D."/>
            <person name="Nusbaum C."/>
            <person name="Birren B."/>
        </authorList>
    </citation>
    <scope>NUCLEOTIDE SEQUENCE [LARGE SCALE GENOMIC DNA]</scope>
    <source>
        <strain evidence="7">9E7_DIV0242</strain>
    </source>
</reference>
<evidence type="ECO:0000256" key="6">
    <source>
        <dbReference type="RuleBase" id="RU004379"/>
    </source>
</evidence>
<gene>
    <name evidence="7" type="ORF">A5888_002340</name>
    <name evidence="8" type="ORF">A5888_004216</name>
</gene>
<feature type="transmembrane region" description="Helical" evidence="6">
    <location>
        <begin position="141"/>
        <end position="160"/>
    </location>
</feature>
<keyword evidence="4 6" id="KW-1133">Transmembrane helix</keyword>
<feature type="transmembrane region" description="Helical" evidence="6">
    <location>
        <begin position="55"/>
        <end position="73"/>
    </location>
</feature>
<evidence type="ECO:0000313" key="8">
    <source>
        <dbReference type="EMBL" id="WYJ92443.1"/>
    </source>
</evidence>
<dbReference type="PANTHER" id="PTHR23291">
    <property type="entry name" value="BAX INHIBITOR-RELATED"/>
    <property type="match status" value="1"/>
</dbReference>
<feature type="transmembrane region" description="Helical" evidence="6">
    <location>
        <begin position="166"/>
        <end position="182"/>
    </location>
</feature>
<dbReference type="CDD" id="cd10432">
    <property type="entry name" value="BI-1-like_bacterial"/>
    <property type="match status" value="1"/>
</dbReference>
<protein>
    <recommendedName>
        <fullName evidence="10">Integral membrane protein</fullName>
    </recommendedName>
</protein>
<dbReference type="PANTHER" id="PTHR23291:SF50">
    <property type="entry name" value="PROTEIN LIFEGUARD 4"/>
    <property type="match status" value="1"/>
</dbReference>
<dbReference type="OrthoDB" id="9793828at2"/>
<dbReference type="GO" id="GO:0005886">
    <property type="term" value="C:plasma membrane"/>
    <property type="evidence" value="ECO:0007669"/>
    <property type="project" value="TreeGrafter"/>
</dbReference>
<reference evidence="8" key="2">
    <citation type="submission" date="2017-05" db="EMBL/GenBank/DDBJ databases">
        <authorList>
            <consortium name="The Broad Institute Genomics Platform"/>
            <consortium name="The Broad Institute Genomic Center for Infectious Diseases"/>
            <person name="Earl A."/>
            <person name="Manson A."/>
            <person name="Schwartman J."/>
            <person name="Gilmore M."/>
            <person name="Abouelleil A."/>
            <person name="Cao P."/>
            <person name="Chapman S."/>
            <person name="Cusick C."/>
            <person name="Shea T."/>
            <person name="Young S."/>
            <person name="Neafsey D."/>
            <person name="Nusbaum C."/>
            <person name="Birren B."/>
        </authorList>
    </citation>
    <scope>NUCLEOTIDE SEQUENCE</scope>
    <source>
        <strain evidence="8">9E7_DIV0242</strain>
    </source>
</reference>
<keyword evidence="3 6" id="KW-0812">Transmembrane</keyword>
<dbReference type="Pfam" id="PF01027">
    <property type="entry name" value="Bax1-I"/>
    <property type="match status" value="1"/>
</dbReference>
<feature type="transmembrane region" description="Helical" evidence="6">
    <location>
        <begin position="20"/>
        <end position="43"/>
    </location>
</feature>
<proteinExistence type="inferred from homology"/>
<dbReference type="Proteomes" id="UP000195141">
    <property type="component" value="Chromosome"/>
</dbReference>
<keyword evidence="9" id="KW-1185">Reference proteome</keyword>
<evidence type="ECO:0000256" key="5">
    <source>
        <dbReference type="ARBA" id="ARBA00023136"/>
    </source>
</evidence>
<dbReference type="RefSeq" id="WP_086349382.1">
    <property type="nucleotide sequence ID" value="NZ_CP147247.1"/>
</dbReference>
<dbReference type="AlphaFoldDB" id="A0A242K7C8"/>
<accession>A0A242K7C8</accession>
<evidence type="ECO:0000313" key="7">
    <source>
        <dbReference type="EMBL" id="OTP16126.1"/>
    </source>
</evidence>
<evidence type="ECO:0000313" key="9">
    <source>
        <dbReference type="Proteomes" id="UP000195141"/>
    </source>
</evidence>
<organism evidence="7">
    <name type="scientific">Candidatus Enterococcus clewellii</name>
    <dbReference type="NCBI Taxonomy" id="1834193"/>
    <lineage>
        <taxon>Bacteria</taxon>
        <taxon>Bacillati</taxon>
        <taxon>Bacillota</taxon>
        <taxon>Bacilli</taxon>
        <taxon>Lactobacillales</taxon>
        <taxon>Enterococcaceae</taxon>
        <taxon>Enterococcus</taxon>
    </lineage>
</organism>
<evidence type="ECO:0000256" key="4">
    <source>
        <dbReference type="ARBA" id="ARBA00022989"/>
    </source>
</evidence>
<feature type="transmembrane region" description="Helical" evidence="6">
    <location>
        <begin position="80"/>
        <end position="104"/>
    </location>
</feature>
<evidence type="ECO:0000256" key="2">
    <source>
        <dbReference type="ARBA" id="ARBA00010350"/>
    </source>
</evidence>
<evidence type="ECO:0000256" key="3">
    <source>
        <dbReference type="ARBA" id="ARBA00022692"/>
    </source>
</evidence>
<reference evidence="8" key="3">
    <citation type="submission" date="2024-03" db="EMBL/GenBank/DDBJ databases">
        <title>The Genome Sequence of Enterococcus sp. DIV0242b.</title>
        <authorList>
            <consortium name="The Broad Institute Genomics Platform"/>
            <consortium name="The Broad Institute Microbial Omics Core"/>
            <consortium name="The Broad Institute Genomic Center for Infectious Diseases"/>
            <person name="Earl A."/>
            <person name="Manson A."/>
            <person name="Gilmore M."/>
            <person name="Schwartman J."/>
            <person name="Shea T."/>
            <person name="Abouelleil A."/>
            <person name="Cao P."/>
            <person name="Chapman S."/>
            <person name="Cusick C."/>
            <person name="Young S."/>
            <person name="Neafsey D."/>
            <person name="Nusbaum C."/>
            <person name="Birren B."/>
        </authorList>
    </citation>
    <scope>NUCLEOTIDE SEQUENCE</scope>
    <source>
        <strain evidence="8">9E7_DIV0242</strain>
    </source>
</reference>
<comment type="similarity">
    <text evidence="2 6">Belongs to the BI1 family.</text>
</comment>
<dbReference type="EMBL" id="NGMM01000003">
    <property type="protein sequence ID" value="OTP16126.1"/>
    <property type="molecule type" value="Genomic_DNA"/>
</dbReference>
<feature type="transmembrane region" description="Helical" evidence="6">
    <location>
        <begin position="110"/>
        <end position="129"/>
    </location>
</feature>
<name>A0A242K7C8_9ENTE</name>
<comment type="subcellular location">
    <subcellularLocation>
        <location evidence="1">Membrane</location>
        <topology evidence="1">Multi-pass membrane protein</topology>
    </subcellularLocation>
</comment>
<dbReference type="EMBL" id="CP147247">
    <property type="protein sequence ID" value="WYJ92443.1"/>
    <property type="molecule type" value="Genomic_DNA"/>
</dbReference>
<sequence>MNQIETTKVQEGLNSFYAKIYGFLALGIGISAVISYLILNVFYYEMVMFLYQYPYAFMGMWIAEIALVIFLGMKAQKNPSLAIGGFIAYSAINGITLAVTLSMYTEATVVSAFVSAASTFGCMAIVGVLTKKDLSGMGRALLTALIGIIVAMLLNLFFFQSGPMDYVISIIMVLIFSGLTAYDNQRIRTIYFASNGTAGNGIAVYMALQLYLDFINLFLAFLRIFGKD</sequence>
<keyword evidence="5 6" id="KW-0472">Membrane</keyword>
<evidence type="ECO:0000256" key="1">
    <source>
        <dbReference type="ARBA" id="ARBA00004141"/>
    </source>
</evidence>